<sequence>MNTIEIARRLAECGEKTEAQRAYTLALQAADLSPEEELEAASYLLFSKGDYRIAYTSFLSLYRRGRFQAELLELMTQAFYLPNVDSLRRRYEENCALLARYPYLFRRDFPPFEELPIRFYPYDDNGYLPFDRKSGVFSDYVNFNTPVVDRNFFHDLEQPVLAADVYSQYQLEYLNDSVRKSEWVGRENHIYLHYTDWAVFCSHLQCLSFKKLLKEEKLVLLIGDELTQYPIDFQARFGIDYSRYPVRPVHIREVNRLIWHTQLSAHNGGDFFNEIFYGHPNLLAYESLMFDSIESLLEDMRRRVRSRQLETETDRQLIQIKHPTDKDLLVAYFLNQQRSNQGLDPNARIAPALFFQPHFSNVHYDIEVYDKTDACVLHSEENDHIRNTPFFQQFKYIKTLTPIRRPTTSYAATVRFMTDLAFADENKPGGVSDVVTERLLNRSYLLDPDDRLYRDSILVRFEDGKLNPKATFTALAAFLDLPYTESMTYCSGWTGVNPESLEGNVRGFDPATVYRTYDDYADDADRAFLEYFLRDAYQAYGYDFHYYHGEPVDEAWVQGKIGGFTHLNSFIEKSVRLVVRQGLIGQGIAPGKADQAGVKHSRKQIEALNENRLYVAGLLMRQLRFVNQRGQPLRLSRLLRPDPALLEQPLYH</sequence>
<accession>G9YTV8</accession>
<organism evidence="1 2">
    <name type="scientific">Flavonifractor plautii ATCC 29863</name>
    <dbReference type="NCBI Taxonomy" id="411475"/>
    <lineage>
        <taxon>Bacteria</taxon>
        <taxon>Bacillati</taxon>
        <taxon>Bacillota</taxon>
        <taxon>Clostridia</taxon>
        <taxon>Eubacteriales</taxon>
        <taxon>Oscillospiraceae</taxon>
        <taxon>Flavonifractor</taxon>
    </lineage>
</organism>
<dbReference type="SUPFAM" id="SSF52540">
    <property type="entry name" value="P-loop containing nucleoside triphosphate hydrolases"/>
    <property type="match status" value="1"/>
</dbReference>
<dbReference type="EMBL" id="AGCK01000240">
    <property type="protein sequence ID" value="EHM43418.1"/>
    <property type="molecule type" value="Genomic_DNA"/>
</dbReference>
<dbReference type="RefSeq" id="WP_007493139.1">
    <property type="nucleotide sequence ID" value="NZ_JH417810.1"/>
</dbReference>
<dbReference type="InterPro" id="IPR027417">
    <property type="entry name" value="P-loop_NTPase"/>
</dbReference>
<proteinExistence type="predicted"/>
<evidence type="ECO:0000313" key="2">
    <source>
        <dbReference type="Proteomes" id="UP000004459"/>
    </source>
</evidence>
<gene>
    <name evidence="1" type="ORF">HMPREF0372_02970</name>
</gene>
<comment type="caution">
    <text evidence="1">The sequence shown here is derived from an EMBL/GenBank/DDBJ whole genome shotgun (WGS) entry which is preliminary data.</text>
</comment>
<dbReference type="PATRIC" id="fig|411475.3.peg.2564"/>
<evidence type="ECO:0000313" key="1">
    <source>
        <dbReference type="EMBL" id="EHM43418.1"/>
    </source>
</evidence>
<reference evidence="1 2" key="1">
    <citation type="submission" date="2011-08" db="EMBL/GenBank/DDBJ databases">
        <authorList>
            <person name="Weinstock G."/>
            <person name="Sodergren E."/>
            <person name="Clifton S."/>
            <person name="Fulton L."/>
            <person name="Fulton B."/>
            <person name="Courtney L."/>
            <person name="Fronick C."/>
            <person name="Harrison M."/>
            <person name="Strong C."/>
            <person name="Farmer C."/>
            <person name="Delahaunty K."/>
            <person name="Markovic C."/>
            <person name="Hall O."/>
            <person name="Minx P."/>
            <person name="Tomlinson C."/>
            <person name="Mitreva M."/>
            <person name="Hou S."/>
            <person name="Chen J."/>
            <person name="Wollam A."/>
            <person name="Pepin K.H."/>
            <person name="Johnson M."/>
            <person name="Bhonagiri V."/>
            <person name="Zhang X."/>
            <person name="Suruliraj S."/>
            <person name="Warren W."/>
            <person name="Chinwalla A."/>
            <person name="Mardis E.R."/>
            <person name="Wilson R.K."/>
        </authorList>
    </citation>
    <scope>NUCLEOTIDE SEQUENCE [LARGE SCALE GENOMIC DNA]</scope>
    <source>
        <strain evidence="1 2">ATCC 29863</strain>
    </source>
</reference>
<dbReference type="Gene3D" id="3.40.50.300">
    <property type="entry name" value="P-loop containing nucleotide triphosphate hydrolases"/>
    <property type="match status" value="1"/>
</dbReference>
<dbReference type="GeneID" id="63973094"/>
<name>G9YTV8_FLAPL</name>
<protein>
    <submittedName>
        <fullName evidence="1">Uncharacterized protein</fullName>
    </submittedName>
</protein>
<dbReference type="AlphaFoldDB" id="G9YTV8"/>
<dbReference type="HOGENOM" id="CLU_029022_0_0_9"/>
<dbReference type="Proteomes" id="UP000004459">
    <property type="component" value="Unassembled WGS sequence"/>
</dbReference>